<protein>
    <submittedName>
        <fullName evidence="3">Uncharacterized protein</fullName>
    </submittedName>
</protein>
<gene>
    <name evidence="4" type="ORF">AVEN_118293_1</name>
    <name evidence="2" type="ORF">AVEN_184908_1</name>
    <name evidence="5" type="ORF">AVEN_202111_1</name>
    <name evidence="3" type="ORF">AVEN_267904_1</name>
</gene>
<dbReference type="EMBL" id="BGPR01078660">
    <property type="protein sequence ID" value="GBL71449.1"/>
    <property type="molecule type" value="Genomic_DNA"/>
</dbReference>
<proteinExistence type="predicted"/>
<evidence type="ECO:0000256" key="1">
    <source>
        <dbReference type="SAM" id="MobiDB-lite"/>
    </source>
</evidence>
<dbReference type="Proteomes" id="UP000499080">
    <property type="component" value="Unassembled WGS sequence"/>
</dbReference>
<evidence type="ECO:0000313" key="4">
    <source>
        <dbReference type="EMBL" id="GBL71449.1"/>
    </source>
</evidence>
<reference evidence="3 6" key="1">
    <citation type="journal article" date="2019" name="Sci. Rep.">
        <title>Orb-weaving spider Araneus ventricosus genome elucidates the spidroin gene catalogue.</title>
        <authorList>
            <person name="Kono N."/>
            <person name="Nakamura H."/>
            <person name="Ohtoshi R."/>
            <person name="Moran D.A.P."/>
            <person name="Shinohara A."/>
            <person name="Yoshida Y."/>
            <person name="Fujiwara M."/>
            <person name="Mori M."/>
            <person name="Tomita M."/>
            <person name="Arakawa K."/>
        </authorList>
    </citation>
    <scope>NUCLEOTIDE SEQUENCE [LARGE SCALE GENOMIC DNA]</scope>
</reference>
<feature type="region of interest" description="Disordered" evidence="1">
    <location>
        <begin position="35"/>
        <end position="93"/>
    </location>
</feature>
<dbReference type="EMBL" id="BGPR01078664">
    <property type="protein sequence ID" value="GBL71467.1"/>
    <property type="molecule type" value="Genomic_DNA"/>
</dbReference>
<dbReference type="AlphaFoldDB" id="A0A4Y1ZW72"/>
<organism evidence="3 6">
    <name type="scientific">Araneus ventricosus</name>
    <name type="common">Orbweaver spider</name>
    <name type="synonym">Epeira ventricosa</name>
    <dbReference type="NCBI Taxonomy" id="182803"/>
    <lineage>
        <taxon>Eukaryota</taxon>
        <taxon>Metazoa</taxon>
        <taxon>Ecdysozoa</taxon>
        <taxon>Arthropoda</taxon>
        <taxon>Chelicerata</taxon>
        <taxon>Arachnida</taxon>
        <taxon>Araneae</taxon>
        <taxon>Araneomorphae</taxon>
        <taxon>Entelegynae</taxon>
        <taxon>Araneoidea</taxon>
        <taxon>Araneidae</taxon>
        <taxon>Araneus</taxon>
    </lineage>
</organism>
<feature type="compositionally biased region" description="Basic and acidic residues" evidence="1">
    <location>
        <begin position="83"/>
        <end position="93"/>
    </location>
</feature>
<name>A0A4Y1ZW72_ARAVE</name>
<evidence type="ECO:0000313" key="6">
    <source>
        <dbReference type="Proteomes" id="UP000499080"/>
    </source>
</evidence>
<dbReference type="EMBL" id="BGPR01078656">
    <property type="protein sequence ID" value="GBL71433.1"/>
    <property type="molecule type" value="Genomic_DNA"/>
</dbReference>
<keyword evidence="6" id="KW-1185">Reference proteome</keyword>
<dbReference type="EMBL" id="BGPR01078650">
    <property type="protein sequence ID" value="GBL71412.1"/>
    <property type="molecule type" value="Genomic_DNA"/>
</dbReference>
<evidence type="ECO:0000313" key="5">
    <source>
        <dbReference type="EMBL" id="GBL71467.1"/>
    </source>
</evidence>
<evidence type="ECO:0000313" key="2">
    <source>
        <dbReference type="EMBL" id="GBL71412.1"/>
    </source>
</evidence>
<evidence type="ECO:0000313" key="3">
    <source>
        <dbReference type="EMBL" id="GBL71433.1"/>
    </source>
</evidence>
<comment type="caution">
    <text evidence="3">The sequence shown here is derived from an EMBL/GenBank/DDBJ whole genome shotgun (WGS) entry which is preliminary data.</text>
</comment>
<accession>A0A4Y1ZW72</accession>
<sequence>MKMVSAKVYLYLSAKAFEKGTVNRKVDEDGIDKIYIPPKPKPHGKQTSCHAETHLARSPHMKSQTTGFTKREDLQLPRPLESQTEKCQTKDLL</sequence>